<dbReference type="HAMAP" id="MF_01543">
    <property type="entry name" value="FTHFS"/>
    <property type="match status" value="1"/>
</dbReference>
<dbReference type="Pfam" id="PF01268">
    <property type="entry name" value="FTHFS"/>
    <property type="match status" value="1"/>
</dbReference>
<feature type="binding site" evidence="8">
    <location>
        <begin position="67"/>
        <end position="74"/>
    </location>
    <ligand>
        <name>ATP</name>
        <dbReference type="ChEBI" id="CHEBI:30616"/>
    </ligand>
</feature>
<evidence type="ECO:0000256" key="3">
    <source>
        <dbReference type="ARBA" id="ARBA00022598"/>
    </source>
</evidence>
<gene>
    <name evidence="8" type="primary">fhs</name>
    <name evidence="9" type="ORF">HMPREF3182_00675</name>
</gene>
<dbReference type="InterPro" id="IPR020628">
    <property type="entry name" value="Formate_THF_ligase_CS"/>
</dbReference>
<evidence type="ECO:0000256" key="5">
    <source>
        <dbReference type="ARBA" id="ARBA00022840"/>
    </source>
</evidence>
<evidence type="ECO:0000256" key="6">
    <source>
        <dbReference type="ARBA" id="ARBA00049033"/>
    </source>
</evidence>
<dbReference type="STRING" id="1588748.HMPREF3182_00675"/>
<comment type="pathway">
    <text evidence="1 8">One-carbon metabolism; tetrahydrofolate interconversion.</text>
</comment>
<dbReference type="PROSITE" id="PS00722">
    <property type="entry name" value="FTHFS_2"/>
    <property type="match status" value="1"/>
</dbReference>
<organism evidence="9 10">
    <name type="scientific">Megasphaera hutchinsoni</name>
    <dbReference type="NCBI Taxonomy" id="1588748"/>
    <lineage>
        <taxon>Bacteria</taxon>
        <taxon>Bacillati</taxon>
        <taxon>Bacillota</taxon>
        <taxon>Negativicutes</taxon>
        <taxon>Veillonellales</taxon>
        <taxon>Veillonellaceae</taxon>
        <taxon>Megasphaera</taxon>
    </lineage>
</organism>
<dbReference type="InterPro" id="IPR027417">
    <property type="entry name" value="P-loop_NTPase"/>
</dbReference>
<sequence length="559" mass="59695">MQIKSDIDIAQQAVLEPIIKVAASVGIQEDEIELYGRYKGKLSFGAMKRLSQKQDGKLVLVTSINPTPAGEGKTLTTIGLAQGLQALGKNAVVALREPSMGPVFGMKGGAAGGGYAQVLPMEDINLHFTGDMHAITAANNLLAAAIDNHLQQGNELRLDSRRIVWKRVLDMNDRALRHTVIGMGGMNSGIPREEHFMITVASEIMAILCLATDIADLKRRMAAIIVGYDMDGKPVRAEQLQVTGAMAVLLKDAIKPNLVQTIEHTPALIHGGPFANIAHGCNSIMATKMALKMGDIAITEAGFGADLGAEKFFHIVCANAGFAPHAVVVVVTVRALKMHGGVARDALDQANVIAVQAGLANLAKHIDTLRQFGVPAIVGMNHFAADTTEEVQAIQKWCDAQHIPMALQTCHRDGGKGGRALAQVVIDVLQKQDKASYQPLYDVHDSIENKVRAIVQKVYGGKDVAFSAQAKKEIQQLVALGKTSLPICMAKTQYSLSDDPQAKGSPRDFVITIDQVRLCAGAGFIVCQTRNILVMPGLPKVPAANGVDIDENGKIVGLF</sequence>
<name>A0A134CI82_9FIRM</name>
<proteinExistence type="inferred from homology"/>
<dbReference type="Gene3D" id="3.10.410.10">
    <property type="entry name" value="Formyltetrahydrofolate synthetase, domain 3"/>
    <property type="match status" value="1"/>
</dbReference>
<keyword evidence="2 8" id="KW-0554">One-carbon metabolism</keyword>
<dbReference type="FunFam" id="3.30.1510.10:FF:000001">
    <property type="entry name" value="Formate--tetrahydrofolate ligase"/>
    <property type="match status" value="1"/>
</dbReference>
<dbReference type="PATRIC" id="fig|1588748.3.peg.639"/>
<reference evidence="10" key="1">
    <citation type="submission" date="2016-01" db="EMBL/GenBank/DDBJ databases">
        <authorList>
            <person name="Mitreva M."/>
            <person name="Pepin K.H."/>
            <person name="Mihindukulasuriya K.A."/>
            <person name="Fulton R."/>
            <person name="Fronick C."/>
            <person name="O'Laughlin M."/>
            <person name="Miner T."/>
            <person name="Herter B."/>
            <person name="Rosa B.A."/>
            <person name="Cordes M."/>
            <person name="Tomlinson C."/>
            <person name="Wollam A."/>
            <person name="Palsikar V.B."/>
            <person name="Mardis E.R."/>
            <person name="Wilson R.K."/>
        </authorList>
    </citation>
    <scope>NUCLEOTIDE SEQUENCE [LARGE SCALE GENOMIC DNA]</scope>
    <source>
        <strain evidence="10">KA00182</strain>
    </source>
</reference>
<dbReference type="Gene3D" id="3.40.50.300">
    <property type="entry name" value="P-loop containing nucleotide triphosphate hydrolases"/>
    <property type="match status" value="1"/>
</dbReference>
<keyword evidence="3 8" id="KW-0436">Ligase</keyword>
<keyword evidence="10" id="KW-1185">Reference proteome</keyword>
<dbReference type="PROSITE" id="PS00721">
    <property type="entry name" value="FTHFS_1"/>
    <property type="match status" value="1"/>
</dbReference>
<dbReference type="CDD" id="cd00477">
    <property type="entry name" value="FTHFS"/>
    <property type="match status" value="1"/>
</dbReference>
<dbReference type="InterPro" id="IPR000559">
    <property type="entry name" value="Formate_THF_ligase"/>
</dbReference>
<comment type="similarity">
    <text evidence="7 8">Belongs to the formate--tetrahydrofolate ligase family.</text>
</comment>
<dbReference type="GO" id="GO:0004329">
    <property type="term" value="F:formate-tetrahydrofolate ligase activity"/>
    <property type="evidence" value="ECO:0007669"/>
    <property type="project" value="UniProtKB-UniRule"/>
</dbReference>
<evidence type="ECO:0000256" key="4">
    <source>
        <dbReference type="ARBA" id="ARBA00022741"/>
    </source>
</evidence>
<protein>
    <recommendedName>
        <fullName evidence="8">Formate--tetrahydrofolate ligase</fullName>
        <ecNumber evidence="8">6.3.4.3</ecNumber>
    </recommendedName>
    <alternativeName>
        <fullName evidence="8">Formyltetrahydrofolate synthetase</fullName>
        <shortName evidence="8">FHS</shortName>
        <shortName evidence="8">FTHFS</shortName>
    </alternativeName>
</protein>
<evidence type="ECO:0000256" key="2">
    <source>
        <dbReference type="ARBA" id="ARBA00022563"/>
    </source>
</evidence>
<accession>A0A134CI82</accession>
<dbReference type="NCBIfam" id="NF010030">
    <property type="entry name" value="PRK13505.1"/>
    <property type="match status" value="1"/>
</dbReference>
<evidence type="ECO:0000256" key="8">
    <source>
        <dbReference type="HAMAP-Rule" id="MF_01543"/>
    </source>
</evidence>
<dbReference type="GO" id="GO:0035999">
    <property type="term" value="P:tetrahydrofolate interconversion"/>
    <property type="evidence" value="ECO:0007669"/>
    <property type="project" value="UniProtKB-UniRule"/>
</dbReference>
<keyword evidence="4 8" id="KW-0547">Nucleotide-binding</keyword>
<dbReference type="Gene3D" id="3.30.1510.10">
    <property type="entry name" value="Domain 2, N(10)-formyltetrahydrofolate synthetase"/>
    <property type="match status" value="1"/>
</dbReference>
<evidence type="ECO:0000313" key="10">
    <source>
        <dbReference type="Proteomes" id="UP000070160"/>
    </source>
</evidence>
<dbReference type="SUPFAM" id="SSF52540">
    <property type="entry name" value="P-loop containing nucleoside triphosphate hydrolases"/>
    <property type="match status" value="1"/>
</dbReference>
<dbReference type="AlphaFoldDB" id="A0A134CI82"/>
<dbReference type="UniPathway" id="UPA00193"/>
<dbReference type="GO" id="GO:0005524">
    <property type="term" value="F:ATP binding"/>
    <property type="evidence" value="ECO:0007669"/>
    <property type="project" value="UniProtKB-UniRule"/>
</dbReference>
<evidence type="ECO:0000256" key="1">
    <source>
        <dbReference type="ARBA" id="ARBA00004777"/>
    </source>
</evidence>
<dbReference type="EC" id="6.3.4.3" evidence="8"/>
<comment type="caution">
    <text evidence="9">The sequence shown here is derived from an EMBL/GenBank/DDBJ whole genome shotgun (WGS) entry which is preliminary data.</text>
</comment>
<evidence type="ECO:0000313" key="9">
    <source>
        <dbReference type="EMBL" id="KXB91936.1"/>
    </source>
</evidence>
<comment type="catalytic activity">
    <reaction evidence="6 8">
        <text>(6S)-5,6,7,8-tetrahydrofolate + formate + ATP = (6R)-10-formyltetrahydrofolate + ADP + phosphate</text>
        <dbReference type="Rhea" id="RHEA:20221"/>
        <dbReference type="ChEBI" id="CHEBI:15740"/>
        <dbReference type="ChEBI" id="CHEBI:30616"/>
        <dbReference type="ChEBI" id="CHEBI:43474"/>
        <dbReference type="ChEBI" id="CHEBI:57453"/>
        <dbReference type="ChEBI" id="CHEBI:195366"/>
        <dbReference type="ChEBI" id="CHEBI:456216"/>
        <dbReference type="EC" id="6.3.4.3"/>
    </reaction>
</comment>
<evidence type="ECO:0000256" key="7">
    <source>
        <dbReference type="ARBA" id="ARBA00061363"/>
    </source>
</evidence>
<dbReference type="Proteomes" id="UP000070160">
    <property type="component" value="Unassembled WGS sequence"/>
</dbReference>
<dbReference type="EMBL" id="LSDT01000025">
    <property type="protein sequence ID" value="KXB91936.1"/>
    <property type="molecule type" value="Genomic_DNA"/>
</dbReference>
<keyword evidence="5 8" id="KW-0067">ATP-binding</keyword>